<dbReference type="Proteomes" id="UP000823674">
    <property type="component" value="Chromosome A07"/>
</dbReference>
<dbReference type="PANTHER" id="PTHR31111">
    <property type="entry name" value="BNAA05G37150D PROTEIN-RELATED"/>
    <property type="match status" value="1"/>
</dbReference>
<evidence type="ECO:0000313" key="3">
    <source>
        <dbReference type="Proteomes" id="UP000823674"/>
    </source>
</evidence>
<dbReference type="PANTHER" id="PTHR31111:SF137">
    <property type="entry name" value="F-BOX ONLY PROTEIN 12"/>
    <property type="match status" value="1"/>
</dbReference>
<feature type="domain" description="F-box associated beta-propeller type 3" evidence="1">
    <location>
        <begin position="128"/>
        <end position="185"/>
    </location>
</feature>
<protein>
    <recommendedName>
        <fullName evidence="1">F-box associated beta-propeller type 3 domain-containing protein</fullName>
    </recommendedName>
</protein>
<proteinExistence type="predicted"/>
<reference evidence="2 3" key="1">
    <citation type="submission" date="2021-03" db="EMBL/GenBank/DDBJ databases">
        <authorList>
            <person name="King G.J."/>
            <person name="Bancroft I."/>
            <person name="Baten A."/>
            <person name="Bloomfield J."/>
            <person name="Borpatragohain P."/>
            <person name="He Z."/>
            <person name="Irish N."/>
            <person name="Irwin J."/>
            <person name="Liu K."/>
            <person name="Mauleon R.P."/>
            <person name="Moore J."/>
            <person name="Morris R."/>
            <person name="Ostergaard L."/>
            <person name="Wang B."/>
            <person name="Wells R."/>
        </authorList>
    </citation>
    <scope>NUCLEOTIDE SEQUENCE [LARGE SCALE GENOMIC DNA]</scope>
    <source>
        <strain evidence="2">R-o-18</strain>
        <tissue evidence="2">Leaf</tissue>
    </source>
</reference>
<keyword evidence="3" id="KW-1185">Reference proteome</keyword>
<feature type="domain" description="F-box associated beta-propeller type 3" evidence="1">
    <location>
        <begin position="5"/>
        <end position="75"/>
    </location>
</feature>
<evidence type="ECO:0000259" key="1">
    <source>
        <dbReference type="Pfam" id="PF08268"/>
    </source>
</evidence>
<dbReference type="Pfam" id="PF08268">
    <property type="entry name" value="FBA_3"/>
    <property type="match status" value="2"/>
</dbReference>
<evidence type="ECO:0000313" key="2">
    <source>
        <dbReference type="EMBL" id="KAG5378420.1"/>
    </source>
</evidence>
<name>A0ABQ7KVI3_BRACM</name>
<comment type="caution">
    <text evidence="2">The sequence shown here is derived from an EMBL/GenBank/DDBJ whole genome shotgun (WGS) entry which is preliminary data.</text>
</comment>
<organism evidence="2 3">
    <name type="scientific">Brassica rapa subsp. trilocularis</name>
    <dbReference type="NCBI Taxonomy" id="1813537"/>
    <lineage>
        <taxon>Eukaryota</taxon>
        <taxon>Viridiplantae</taxon>
        <taxon>Streptophyta</taxon>
        <taxon>Embryophyta</taxon>
        <taxon>Tracheophyta</taxon>
        <taxon>Spermatophyta</taxon>
        <taxon>Magnoliopsida</taxon>
        <taxon>eudicotyledons</taxon>
        <taxon>Gunneridae</taxon>
        <taxon>Pentapetalae</taxon>
        <taxon>rosids</taxon>
        <taxon>malvids</taxon>
        <taxon>Brassicales</taxon>
        <taxon>Brassicaceae</taxon>
        <taxon>Brassiceae</taxon>
        <taxon>Brassica</taxon>
    </lineage>
</organism>
<accession>A0ABQ7KVI3</accession>
<dbReference type="EMBL" id="JADBGQ010000009">
    <property type="protein sequence ID" value="KAG5378420.1"/>
    <property type="molecule type" value="Genomic_DNA"/>
</dbReference>
<gene>
    <name evidence="2" type="primary">A07p010900.1_BraROA</name>
    <name evidence="2" type="ORF">IGI04_026262</name>
</gene>
<sequence length="195" mass="22629">MSDLILTLGTGEDSWKQIYCPLINLSMYGLHKGICINGVCFDIRSEEFKFIYIDFIRGRDRMINYKGKLGMITLEYDYNPWDWDPNNSNGMLRTQTRNGRHMSTHFGRRINVLAAVTFPLYGRIKLLLGTATGDIVLCMEDVSKLLYVFYLDIERKTLQRVEFRTANNEAFEKCSSKVILSVDHVEDPNFINMET</sequence>
<dbReference type="InterPro" id="IPR013187">
    <property type="entry name" value="F-box-assoc_dom_typ3"/>
</dbReference>